<dbReference type="PANTHER" id="PTHR42870:SF1">
    <property type="entry name" value="NON-SPECIFIC LIPID-TRANSFER PROTEIN-LIKE 2"/>
    <property type="match status" value="1"/>
</dbReference>
<dbReference type="InterPro" id="IPR055140">
    <property type="entry name" value="Thiolase_C_2"/>
</dbReference>
<dbReference type="SUPFAM" id="SSF53901">
    <property type="entry name" value="Thiolase-like"/>
    <property type="match status" value="2"/>
</dbReference>
<dbReference type="GO" id="GO:0003988">
    <property type="term" value="F:acetyl-CoA C-acyltransferase activity"/>
    <property type="evidence" value="ECO:0007669"/>
    <property type="project" value="UniProtKB-ARBA"/>
</dbReference>
<dbReference type="CDD" id="cd00829">
    <property type="entry name" value="SCP-x_thiolase"/>
    <property type="match status" value="1"/>
</dbReference>
<dbReference type="InterPro" id="IPR016039">
    <property type="entry name" value="Thiolase-like"/>
</dbReference>
<reference evidence="2 3" key="1">
    <citation type="submission" date="2019-02" db="EMBL/GenBank/DDBJ databases">
        <title>Genomic Encyclopedia of Type Strains, Phase IV (KMG-IV): sequencing the most valuable type-strain genomes for metagenomic binning, comparative biology and taxonomic classification.</title>
        <authorList>
            <person name="Goeker M."/>
        </authorList>
    </citation>
    <scope>NUCLEOTIDE SEQUENCE [LARGE SCALE GENOMIC DNA]</scope>
    <source>
        <strain evidence="2 3">K24</strain>
    </source>
</reference>
<dbReference type="Pfam" id="PF22691">
    <property type="entry name" value="Thiolase_C_1"/>
    <property type="match status" value="1"/>
</dbReference>
<evidence type="ECO:0000313" key="2">
    <source>
        <dbReference type="EMBL" id="RZS84383.1"/>
    </source>
</evidence>
<gene>
    <name evidence="2" type="ORF">EV675_0400</name>
</gene>
<feature type="domain" description="Thiolase C-terminal" evidence="1">
    <location>
        <begin position="258"/>
        <end position="360"/>
    </location>
</feature>
<dbReference type="PANTHER" id="PTHR42870">
    <property type="entry name" value="ACETYL-COA C-ACETYLTRANSFERASE"/>
    <property type="match status" value="1"/>
</dbReference>
<dbReference type="EMBL" id="SGXC01000001">
    <property type="protein sequence ID" value="RZS84383.1"/>
    <property type="molecule type" value="Genomic_DNA"/>
</dbReference>
<proteinExistence type="predicted"/>
<organism evidence="2 3">
    <name type="scientific">Pigmentiphaga kullae</name>
    <dbReference type="NCBI Taxonomy" id="151784"/>
    <lineage>
        <taxon>Bacteria</taxon>
        <taxon>Pseudomonadati</taxon>
        <taxon>Pseudomonadota</taxon>
        <taxon>Betaproteobacteria</taxon>
        <taxon>Burkholderiales</taxon>
        <taxon>Alcaligenaceae</taxon>
        <taxon>Pigmentiphaga</taxon>
    </lineage>
</organism>
<comment type="caution">
    <text evidence="2">The sequence shown here is derived from an EMBL/GenBank/DDBJ whole genome shotgun (WGS) entry which is preliminary data.</text>
</comment>
<protein>
    <submittedName>
        <fullName evidence="2">Acetyl-CoA acetyltransferase</fullName>
    </submittedName>
</protein>
<dbReference type="InterPro" id="IPR002155">
    <property type="entry name" value="Thiolase"/>
</dbReference>
<keyword evidence="3" id="KW-1185">Reference proteome</keyword>
<dbReference type="PIRSF" id="PIRSF000429">
    <property type="entry name" value="Ac-CoA_Ac_transf"/>
    <property type="match status" value="1"/>
</dbReference>
<dbReference type="Proteomes" id="UP000292445">
    <property type="component" value="Unassembled WGS sequence"/>
</dbReference>
<evidence type="ECO:0000313" key="3">
    <source>
        <dbReference type="Proteomes" id="UP000292445"/>
    </source>
</evidence>
<dbReference type="Gene3D" id="3.40.47.10">
    <property type="match status" value="1"/>
</dbReference>
<name>A0A4Q7NHP4_9BURK</name>
<dbReference type="AlphaFoldDB" id="A0A4Q7NHP4"/>
<sequence length="377" mass="40589">MGRDVGRAKAAIIGVGGSSIERRSDRSIVAFALDAAMAALADAGIDREQIDGYIGSPKASHAAALHVDGADEISARLLAGRLGLENLSVAIDLNSAFPTEMVTTAGHLLHSGACDYLLAVRALCNLPGVRYGEVKSREAHGEEQFTAPFGYHTGGARFATRLQAYFSASGATRRDLYELVALMRRNASRNPHAIWRDKSEIALDDYLRSPLIAEPLCMLDCDMPVSGAVAFVMTRPELAAASRQPPVYVAGSANWLTADEIFERSGRDRTDIDLCQIYDGFSFLVYEWLERLGWCPPHAAWRYVRDGECEIGGELPVNTFGGALGEGRLHGAGHVREAVLQLRGQAGDRQVPGAADCLVQVGPFDYSSLLVLSNDPA</sequence>
<accession>A0A4Q7NHP4</accession>
<keyword evidence="2" id="KW-0808">Transferase</keyword>
<evidence type="ECO:0000259" key="1">
    <source>
        <dbReference type="Pfam" id="PF22691"/>
    </source>
</evidence>